<accession>A0ABD0LA41</accession>
<comment type="caution">
    <text evidence="2">The sequence shown here is derived from an EMBL/GenBank/DDBJ whole genome shotgun (WGS) entry which is preliminary data.</text>
</comment>
<reference evidence="2 3" key="1">
    <citation type="journal article" date="2023" name="Sci. Data">
        <title>Genome assembly of the Korean intertidal mud-creeper Batillaria attramentaria.</title>
        <authorList>
            <person name="Patra A.K."/>
            <person name="Ho P.T."/>
            <person name="Jun S."/>
            <person name="Lee S.J."/>
            <person name="Kim Y."/>
            <person name="Won Y.J."/>
        </authorList>
    </citation>
    <scope>NUCLEOTIDE SEQUENCE [LARGE SCALE GENOMIC DNA]</scope>
    <source>
        <strain evidence="2">Wonlab-2016</strain>
    </source>
</reference>
<dbReference type="Proteomes" id="UP001519460">
    <property type="component" value="Unassembled WGS sequence"/>
</dbReference>
<evidence type="ECO:0000313" key="3">
    <source>
        <dbReference type="Proteomes" id="UP001519460"/>
    </source>
</evidence>
<dbReference type="EMBL" id="JACVVK020000069">
    <property type="protein sequence ID" value="KAK7496146.1"/>
    <property type="molecule type" value="Genomic_DNA"/>
</dbReference>
<protein>
    <submittedName>
        <fullName evidence="2">Uncharacterized protein</fullName>
    </submittedName>
</protein>
<dbReference type="AlphaFoldDB" id="A0ABD0LA41"/>
<sequence length="621" mass="67143">MSASGLSSTASAVLETLLESHEVKSWKITSEGKHTTFVLRLGSKRPENGPVAAKMCRGRKQPLQQGKDAAKLKAWKERKSVKHEESIDNGLEKPDVNFCESVSCDPKTISKEPLASSSVSKEPLASSSVSKEQLAPSSISKDHLASSSVSKEPLASSSVSKGPLASSSVSKEPLASSSVSKEPLASSSVSKEPLASSFVSKESVASSSISKGLLASNFVSKEPVASSSTEDKKPGIVVSCVNTKVTGSCRSSSSFETPSTRGGEANAPKERNGSFKSVSVLFTPSPTRVRPKIQFVEPETHREVLNNGQGCALNTAHKITPNTDSVNRSASPVLHPKDASTTNRHTGYTYSKQRVSASPVNNSLPFIPSPNVRRKLNYETTGTVNNIRMKGAKVPGNSTADFVSASQCSASSVVPNAGVHEQWSTSDGNKVYTAARNRVVNAINTKLASVNNNNVTTDPCAPTQRSSGYDKTVNAINQTPDAVNSAVTDPFALPSRSSGFDIQDIKTRVRELATKVQPSFLKMERRNAKLIKIAMDTRQNKQMLVGQSDDFVVVRDCKQNKAYHWFFWRSPRKMTNEEVDIMTCLRLYRLYPADCEKHVEEVNKLQKDLDMLNGVVKECLG</sequence>
<gene>
    <name evidence="2" type="ORF">BaRGS_00012556</name>
</gene>
<feature type="compositionally biased region" description="Polar residues" evidence="1">
    <location>
        <begin position="247"/>
        <end position="260"/>
    </location>
</feature>
<evidence type="ECO:0000256" key="1">
    <source>
        <dbReference type="SAM" id="MobiDB-lite"/>
    </source>
</evidence>
<evidence type="ECO:0000313" key="2">
    <source>
        <dbReference type="EMBL" id="KAK7496146.1"/>
    </source>
</evidence>
<feature type="compositionally biased region" description="Basic and acidic residues" evidence="1">
    <location>
        <begin position="68"/>
        <end position="95"/>
    </location>
</feature>
<feature type="compositionally biased region" description="Polar residues" evidence="1">
    <location>
        <begin position="320"/>
        <end position="330"/>
    </location>
</feature>
<feature type="compositionally biased region" description="Polar residues" evidence="1">
    <location>
        <begin position="115"/>
        <end position="190"/>
    </location>
</feature>
<feature type="region of interest" description="Disordered" evidence="1">
    <location>
        <begin position="56"/>
        <end position="98"/>
    </location>
</feature>
<organism evidence="2 3">
    <name type="scientific">Batillaria attramentaria</name>
    <dbReference type="NCBI Taxonomy" id="370345"/>
    <lineage>
        <taxon>Eukaryota</taxon>
        <taxon>Metazoa</taxon>
        <taxon>Spiralia</taxon>
        <taxon>Lophotrochozoa</taxon>
        <taxon>Mollusca</taxon>
        <taxon>Gastropoda</taxon>
        <taxon>Caenogastropoda</taxon>
        <taxon>Sorbeoconcha</taxon>
        <taxon>Cerithioidea</taxon>
        <taxon>Batillariidae</taxon>
        <taxon>Batillaria</taxon>
    </lineage>
</organism>
<keyword evidence="3" id="KW-1185">Reference proteome</keyword>
<feature type="region of interest" description="Disordered" evidence="1">
    <location>
        <begin position="247"/>
        <end position="272"/>
    </location>
</feature>
<proteinExistence type="predicted"/>
<name>A0ABD0LA41_9CAEN</name>
<feature type="region of interest" description="Disordered" evidence="1">
    <location>
        <begin position="110"/>
        <end position="202"/>
    </location>
</feature>
<feature type="region of interest" description="Disordered" evidence="1">
    <location>
        <begin position="320"/>
        <end position="345"/>
    </location>
</feature>